<keyword evidence="1" id="KW-0732">Signal</keyword>
<dbReference type="Proteomes" id="UP001159405">
    <property type="component" value="Unassembled WGS sequence"/>
</dbReference>
<evidence type="ECO:0000313" key="3">
    <source>
        <dbReference type="Proteomes" id="UP001159405"/>
    </source>
</evidence>
<name>A0ABN8QL54_9CNID</name>
<protein>
    <submittedName>
        <fullName evidence="2">Uncharacterized protein</fullName>
    </submittedName>
</protein>
<proteinExistence type="predicted"/>
<comment type="caution">
    <text evidence="2">The sequence shown here is derived from an EMBL/GenBank/DDBJ whole genome shotgun (WGS) entry which is preliminary data.</text>
</comment>
<accession>A0ABN8QL54</accession>
<sequence length="71" mass="8246">MKSTVLILLCLTLLFSLLVKETDCTTSGVFNGKYKREKDTRLNYRRSICAAARELDCACKRELEKDRQQEQ</sequence>
<feature type="signal peptide" evidence="1">
    <location>
        <begin position="1"/>
        <end position="24"/>
    </location>
</feature>
<feature type="chain" id="PRO_5045980411" evidence="1">
    <location>
        <begin position="25"/>
        <end position="71"/>
    </location>
</feature>
<dbReference type="EMBL" id="CALNXK010000138">
    <property type="protein sequence ID" value="CAH3166669.1"/>
    <property type="molecule type" value="Genomic_DNA"/>
</dbReference>
<evidence type="ECO:0000256" key="1">
    <source>
        <dbReference type="SAM" id="SignalP"/>
    </source>
</evidence>
<evidence type="ECO:0000313" key="2">
    <source>
        <dbReference type="EMBL" id="CAH3166669.1"/>
    </source>
</evidence>
<organism evidence="2 3">
    <name type="scientific">Porites lobata</name>
    <dbReference type="NCBI Taxonomy" id="104759"/>
    <lineage>
        <taxon>Eukaryota</taxon>
        <taxon>Metazoa</taxon>
        <taxon>Cnidaria</taxon>
        <taxon>Anthozoa</taxon>
        <taxon>Hexacorallia</taxon>
        <taxon>Scleractinia</taxon>
        <taxon>Fungiina</taxon>
        <taxon>Poritidae</taxon>
        <taxon>Porites</taxon>
    </lineage>
</organism>
<keyword evidence="3" id="KW-1185">Reference proteome</keyword>
<gene>
    <name evidence="2" type="ORF">PLOB_00007872</name>
</gene>
<reference evidence="2 3" key="1">
    <citation type="submission" date="2022-05" db="EMBL/GenBank/DDBJ databases">
        <authorList>
            <consortium name="Genoscope - CEA"/>
            <person name="William W."/>
        </authorList>
    </citation>
    <scope>NUCLEOTIDE SEQUENCE [LARGE SCALE GENOMIC DNA]</scope>
</reference>